<feature type="compositionally biased region" description="Basic and acidic residues" evidence="1">
    <location>
        <begin position="69"/>
        <end position="81"/>
    </location>
</feature>
<feature type="region of interest" description="Disordered" evidence="1">
    <location>
        <begin position="59"/>
        <end position="88"/>
    </location>
</feature>
<evidence type="ECO:0000313" key="3">
    <source>
        <dbReference type="Proteomes" id="UP000235672"/>
    </source>
</evidence>
<organism evidence="2 3">
    <name type="scientific">Hyaloscypha hepaticicola</name>
    <dbReference type="NCBI Taxonomy" id="2082293"/>
    <lineage>
        <taxon>Eukaryota</taxon>
        <taxon>Fungi</taxon>
        <taxon>Dikarya</taxon>
        <taxon>Ascomycota</taxon>
        <taxon>Pezizomycotina</taxon>
        <taxon>Leotiomycetes</taxon>
        <taxon>Helotiales</taxon>
        <taxon>Hyaloscyphaceae</taxon>
        <taxon>Hyaloscypha</taxon>
    </lineage>
</organism>
<keyword evidence="3" id="KW-1185">Reference proteome</keyword>
<evidence type="ECO:0000313" key="2">
    <source>
        <dbReference type="EMBL" id="PMD25863.1"/>
    </source>
</evidence>
<protein>
    <submittedName>
        <fullName evidence="2">Uncharacterized protein</fullName>
    </submittedName>
</protein>
<dbReference type="AlphaFoldDB" id="A0A2J6QHX3"/>
<evidence type="ECO:0000256" key="1">
    <source>
        <dbReference type="SAM" id="MobiDB-lite"/>
    </source>
</evidence>
<reference evidence="2 3" key="1">
    <citation type="submission" date="2016-05" db="EMBL/GenBank/DDBJ databases">
        <title>A degradative enzymes factory behind the ericoid mycorrhizal symbiosis.</title>
        <authorList>
            <consortium name="DOE Joint Genome Institute"/>
            <person name="Martino E."/>
            <person name="Morin E."/>
            <person name="Grelet G."/>
            <person name="Kuo A."/>
            <person name="Kohler A."/>
            <person name="Daghino S."/>
            <person name="Barry K."/>
            <person name="Choi C."/>
            <person name="Cichocki N."/>
            <person name="Clum A."/>
            <person name="Copeland A."/>
            <person name="Hainaut M."/>
            <person name="Haridas S."/>
            <person name="Labutti K."/>
            <person name="Lindquist E."/>
            <person name="Lipzen A."/>
            <person name="Khouja H.-R."/>
            <person name="Murat C."/>
            <person name="Ohm R."/>
            <person name="Olson A."/>
            <person name="Spatafora J."/>
            <person name="Veneault-Fourrey C."/>
            <person name="Henrissat B."/>
            <person name="Grigoriev I."/>
            <person name="Martin F."/>
            <person name="Perotto S."/>
        </authorList>
    </citation>
    <scope>NUCLEOTIDE SEQUENCE [LARGE SCALE GENOMIC DNA]</scope>
    <source>
        <strain evidence="2 3">UAMH 7357</strain>
    </source>
</reference>
<name>A0A2J6QHX3_9HELO</name>
<gene>
    <name evidence="2" type="ORF">NA56DRAFT_698932</name>
</gene>
<proteinExistence type="predicted"/>
<dbReference type="EMBL" id="KZ613469">
    <property type="protein sequence ID" value="PMD25863.1"/>
    <property type="molecule type" value="Genomic_DNA"/>
</dbReference>
<dbReference type="Proteomes" id="UP000235672">
    <property type="component" value="Unassembled WGS sequence"/>
</dbReference>
<sequence>MLASTSLAGLNLTEGHRLVFAERITITREKHQRSLPLGIAEGPYLSVVSELLLQKDGSCSQQPQAAQKRPLEPDCAYDSRVRSAAGTG</sequence>
<accession>A0A2J6QHX3</accession>